<keyword evidence="5" id="KW-1185">Reference proteome</keyword>
<name>A0A813W124_9BILA</name>
<dbReference type="EMBL" id="CAJOBA010051053">
    <property type="protein sequence ID" value="CAF4240897.1"/>
    <property type="molecule type" value="Genomic_DNA"/>
</dbReference>
<sequence>MHFDTSLIILLSFKIRTCIMYNIFRLIFFIQFISCDYDEVSFMSLIDYNRGDYSNLILSSPHGGFLGANITMLQKLPNAGCYNNSLQRCVYTERDCLRLDINGSFIFQSDARCVNERTSTSQMFYLTLAIANEYKTLTNHRPYTILNRLTRQYLDPAEDLLMGTFLLENATRLYMDYHRLIAMSKESIKSRYSRGLMIEFIFHKYSQTIHLGYGYSHHEWKTHNYNLSKSTIMELLVRKVDPTSVIVGNHSLSHFLQLVGFQHVIPSLRKQNSDEHIIKYRPSTYSTEIHSCKTLGGRINSILFSYPIERLRSHSLNMEASRIAQAVHNFINANDMKLLSSNAYSIESMQYFLWSFIYLLPYCFLHI</sequence>
<evidence type="ECO:0000313" key="4">
    <source>
        <dbReference type="EMBL" id="CAF4240897.1"/>
    </source>
</evidence>
<dbReference type="Proteomes" id="UP000681722">
    <property type="component" value="Unassembled WGS sequence"/>
</dbReference>
<dbReference type="AlphaFoldDB" id="A0A813W124"/>
<dbReference type="EMBL" id="CAJNOQ010000915">
    <property type="protein sequence ID" value="CAF0850905.1"/>
    <property type="molecule type" value="Genomic_DNA"/>
</dbReference>
<dbReference type="EMBL" id="CAJNOK010029236">
    <property type="protein sequence ID" value="CAF1445424.1"/>
    <property type="molecule type" value="Genomic_DNA"/>
</dbReference>
<reference evidence="1" key="1">
    <citation type="submission" date="2021-02" db="EMBL/GenBank/DDBJ databases">
        <authorList>
            <person name="Nowell W R."/>
        </authorList>
    </citation>
    <scope>NUCLEOTIDE SEQUENCE</scope>
</reference>
<dbReference type="EMBL" id="CAJOBC010000915">
    <property type="protein sequence ID" value="CAF3638539.1"/>
    <property type="molecule type" value="Genomic_DNA"/>
</dbReference>
<evidence type="ECO:0000313" key="3">
    <source>
        <dbReference type="EMBL" id="CAF3638539.1"/>
    </source>
</evidence>
<comment type="caution">
    <text evidence="1">The sequence shown here is derived from an EMBL/GenBank/DDBJ whole genome shotgun (WGS) entry which is preliminary data.</text>
</comment>
<proteinExistence type="predicted"/>
<evidence type="ECO:0000313" key="2">
    <source>
        <dbReference type="EMBL" id="CAF1445424.1"/>
    </source>
</evidence>
<protein>
    <submittedName>
        <fullName evidence="1">Uncharacterized protein</fullName>
    </submittedName>
</protein>
<dbReference type="Proteomes" id="UP000663829">
    <property type="component" value="Unassembled WGS sequence"/>
</dbReference>
<organism evidence="1 5">
    <name type="scientific">Didymodactylos carnosus</name>
    <dbReference type="NCBI Taxonomy" id="1234261"/>
    <lineage>
        <taxon>Eukaryota</taxon>
        <taxon>Metazoa</taxon>
        <taxon>Spiralia</taxon>
        <taxon>Gnathifera</taxon>
        <taxon>Rotifera</taxon>
        <taxon>Eurotatoria</taxon>
        <taxon>Bdelloidea</taxon>
        <taxon>Philodinida</taxon>
        <taxon>Philodinidae</taxon>
        <taxon>Didymodactylos</taxon>
    </lineage>
</organism>
<accession>A0A813W124</accession>
<dbReference type="Proteomes" id="UP000677228">
    <property type="component" value="Unassembled WGS sequence"/>
</dbReference>
<dbReference type="OrthoDB" id="10009734at2759"/>
<evidence type="ECO:0000313" key="1">
    <source>
        <dbReference type="EMBL" id="CAF0850905.1"/>
    </source>
</evidence>
<dbReference type="Proteomes" id="UP000682733">
    <property type="component" value="Unassembled WGS sequence"/>
</dbReference>
<evidence type="ECO:0000313" key="5">
    <source>
        <dbReference type="Proteomes" id="UP000663829"/>
    </source>
</evidence>
<gene>
    <name evidence="1" type="ORF">GPM918_LOCUS6066</name>
    <name evidence="2" type="ORF">OVA965_LOCUS34606</name>
    <name evidence="3" type="ORF">SRO942_LOCUS6066</name>
    <name evidence="4" type="ORF">TMI583_LOCUS35535</name>
</gene>